<feature type="domain" description="RanBP2-type" evidence="5">
    <location>
        <begin position="280"/>
        <end position="299"/>
    </location>
</feature>
<evidence type="ECO:0000256" key="2">
    <source>
        <dbReference type="ARBA" id="ARBA00022771"/>
    </source>
</evidence>
<feature type="region of interest" description="Disordered" evidence="4">
    <location>
        <begin position="209"/>
        <end position="255"/>
    </location>
</feature>
<evidence type="ECO:0000259" key="5">
    <source>
        <dbReference type="PROSITE" id="PS01358"/>
    </source>
</evidence>
<dbReference type="GO" id="GO:0008270">
    <property type="term" value="F:zinc ion binding"/>
    <property type="evidence" value="ECO:0007669"/>
    <property type="project" value="UniProtKB-KW"/>
</dbReference>
<accession>A0A8J8T1A3</accession>
<reference evidence="6" key="1">
    <citation type="submission" date="2019-06" db="EMBL/GenBank/DDBJ databases">
        <authorList>
            <person name="Zheng W."/>
        </authorList>
    </citation>
    <scope>NUCLEOTIDE SEQUENCE</scope>
    <source>
        <strain evidence="6">QDHG01</strain>
    </source>
</reference>
<name>A0A8J8T1A3_HALGN</name>
<keyword evidence="3" id="KW-0862">Zinc</keyword>
<keyword evidence="7" id="KW-1185">Reference proteome</keyword>
<sequence>MNSSSFQIEDSLRCTYCKQYARLAVESNCDCQLIYCEQCSFQVSECQVCNAHFRDPSQANNLLQRDPLGNSASDSLYLSLESQNLNLFEAHHRHFTPSKLARRLLSQMTITCKEEGCGASVGADLVEEHRRKCRFRNYNCVHCFSYHNQRAPQEGVPQDGQFRGQEAFLAHVAEVHREQILREYDTLYGGGVPSGRSSFAKFMIMPQDLQQQQEGSEREGLHEHHFREEEKHSPPSSHADEQQNGSMSDELSQNANHSSVINQSYSHLDHSLVNDEQSTWRCATCKTRNSFEQLKCQKCNGEFLKNFQEMKGDMRKFIKTMRKEYSQIDIIQGEGDEQQKRKKRNNDCSIF</sequence>
<evidence type="ECO:0000313" key="7">
    <source>
        <dbReference type="Proteomes" id="UP000785679"/>
    </source>
</evidence>
<dbReference type="Gene3D" id="3.30.40.10">
    <property type="entry name" value="Zinc/RING finger domain, C3HC4 (zinc finger)"/>
    <property type="match status" value="1"/>
</dbReference>
<organism evidence="6 7">
    <name type="scientific">Halteria grandinella</name>
    <dbReference type="NCBI Taxonomy" id="5974"/>
    <lineage>
        <taxon>Eukaryota</taxon>
        <taxon>Sar</taxon>
        <taxon>Alveolata</taxon>
        <taxon>Ciliophora</taxon>
        <taxon>Intramacronucleata</taxon>
        <taxon>Spirotrichea</taxon>
        <taxon>Stichotrichia</taxon>
        <taxon>Sporadotrichida</taxon>
        <taxon>Halteriidae</taxon>
        <taxon>Halteria</taxon>
    </lineage>
</organism>
<dbReference type="PROSITE" id="PS01358">
    <property type="entry name" value="ZF_RANBP2_1"/>
    <property type="match status" value="1"/>
</dbReference>
<proteinExistence type="predicted"/>
<keyword evidence="1" id="KW-0479">Metal-binding</keyword>
<gene>
    <name evidence="6" type="ORF">FGO68_gene13317</name>
</gene>
<feature type="compositionally biased region" description="Basic and acidic residues" evidence="4">
    <location>
        <begin position="215"/>
        <end position="241"/>
    </location>
</feature>
<dbReference type="InterPro" id="IPR013083">
    <property type="entry name" value="Znf_RING/FYVE/PHD"/>
</dbReference>
<keyword evidence="2" id="KW-0863">Zinc-finger</keyword>
<dbReference type="OrthoDB" id="324133at2759"/>
<evidence type="ECO:0000313" key="6">
    <source>
        <dbReference type="EMBL" id="TNV77886.1"/>
    </source>
</evidence>
<dbReference type="InterPro" id="IPR001876">
    <property type="entry name" value="Znf_RanBP2"/>
</dbReference>
<comment type="caution">
    <text evidence="6">The sequence shown here is derived from an EMBL/GenBank/DDBJ whole genome shotgun (WGS) entry which is preliminary data.</text>
</comment>
<dbReference type="EMBL" id="RRYP01011207">
    <property type="protein sequence ID" value="TNV77886.1"/>
    <property type="molecule type" value="Genomic_DNA"/>
</dbReference>
<evidence type="ECO:0000256" key="3">
    <source>
        <dbReference type="ARBA" id="ARBA00022833"/>
    </source>
</evidence>
<dbReference type="Proteomes" id="UP000785679">
    <property type="component" value="Unassembled WGS sequence"/>
</dbReference>
<dbReference type="AlphaFoldDB" id="A0A8J8T1A3"/>
<protein>
    <recommendedName>
        <fullName evidence="5">RanBP2-type domain-containing protein</fullName>
    </recommendedName>
</protein>
<evidence type="ECO:0000256" key="4">
    <source>
        <dbReference type="SAM" id="MobiDB-lite"/>
    </source>
</evidence>
<evidence type="ECO:0000256" key="1">
    <source>
        <dbReference type="ARBA" id="ARBA00022723"/>
    </source>
</evidence>
<feature type="compositionally biased region" description="Polar residues" evidence="4">
    <location>
        <begin position="242"/>
        <end position="255"/>
    </location>
</feature>